<protein>
    <submittedName>
        <fullName evidence="3">VOC family protein</fullName>
    </submittedName>
</protein>
<name>A0A7I7WQT9_MYCGU</name>
<dbReference type="Gene3D" id="3.10.180.10">
    <property type="entry name" value="2,3-Dihydroxybiphenyl 1,2-Dioxygenase, domain 1"/>
    <property type="match status" value="1"/>
</dbReference>
<dbReference type="AlphaFoldDB" id="A0A7I7WQT9"/>
<gene>
    <name evidence="2" type="ORF">MGAD_37850</name>
    <name evidence="3" type="ORF">MNO81_16570</name>
</gene>
<dbReference type="EMBL" id="AP022608">
    <property type="protein sequence ID" value="BBZ19450.1"/>
    <property type="molecule type" value="Genomic_DNA"/>
</dbReference>
<reference evidence="3" key="3">
    <citation type="journal article" date="2023" name="Environ. Microbiol.">
        <title>The 2-methylpropene degradation pathway in Mycobacteriaceae family strains.</title>
        <authorList>
            <person name="Helbich S."/>
            <person name="Barrantes I."/>
            <person name="Dos Anjos Borges L.G."/>
            <person name="Pieper D.H."/>
            <person name="Vainshtein Y."/>
            <person name="Sohn K."/>
            <person name="Engesser K.H."/>
        </authorList>
    </citation>
    <scope>NUCLEOTIDE SEQUENCE</scope>
    <source>
        <strain evidence="3">IBE100</strain>
    </source>
</reference>
<dbReference type="EMBL" id="JAKZMO010000013">
    <property type="protein sequence ID" value="MDG5484412.1"/>
    <property type="molecule type" value="Genomic_DNA"/>
</dbReference>
<dbReference type="CDD" id="cd06587">
    <property type="entry name" value="VOC"/>
    <property type="match status" value="1"/>
</dbReference>
<dbReference type="Proteomes" id="UP000466187">
    <property type="component" value="Chromosome"/>
</dbReference>
<proteinExistence type="predicted"/>
<dbReference type="Pfam" id="PF22658">
    <property type="entry name" value="YycE-like_N"/>
    <property type="match status" value="1"/>
</dbReference>
<dbReference type="InterPro" id="IPR029068">
    <property type="entry name" value="Glyas_Bleomycin-R_OHBP_Dase"/>
</dbReference>
<dbReference type="KEGG" id="mgad:MGAD_37850"/>
<sequence>MNTAVAQVRMARPTDRLAEVERFYTDALGLPVIYRFANHAGYDGVMIGLPGIDYHLEFTSHVDGSPGPAPSRENLLVLYFRSDAQMYEVVERLALAGRYPVDAENPYWAGVGALTFEDPDGWRVVLVPRPVF</sequence>
<dbReference type="InterPro" id="IPR058998">
    <property type="entry name" value="YycE-like_N"/>
</dbReference>
<accession>A0A7I7WQT9</accession>
<reference evidence="2" key="2">
    <citation type="submission" date="2020-02" db="EMBL/GenBank/DDBJ databases">
        <authorList>
            <person name="Matsumoto Y."/>
            <person name="Motooka D."/>
            <person name="Nakamura S."/>
        </authorList>
    </citation>
    <scope>NUCLEOTIDE SEQUENCE</scope>
    <source>
        <strain evidence="2">JCM 12688</strain>
    </source>
</reference>
<dbReference type="Pfam" id="PF22659">
    <property type="entry name" value="YycE-like_C"/>
    <property type="match status" value="1"/>
</dbReference>
<dbReference type="RefSeq" id="WP_163688422.1">
    <property type="nucleotide sequence ID" value="NZ_AP022608.1"/>
</dbReference>
<feature type="domain" description="VOC" evidence="1">
    <location>
        <begin position="4"/>
        <end position="129"/>
    </location>
</feature>
<evidence type="ECO:0000259" key="1">
    <source>
        <dbReference type="PROSITE" id="PS51819"/>
    </source>
</evidence>
<dbReference type="Proteomes" id="UP001154266">
    <property type="component" value="Unassembled WGS sequence"/>
</dbReference>
<evidence type="ECO:0000313" key="2">
    <source>
        <dbReference type="EMBL" id="BBZ19450.1"/>
    </source>
</evidence>
<evidence type="ECO:0000313" key="4">
    <source>
        <dbReference type="Proteomes" id="UP000466187"/>
    </source>
</evidence>
<dbReference type="PROSITE" id="PS51819">
    <property type="entry name" value="VOC"/>
    <property type="match status" value="1"/>
</dbReference>
<dbReference type="SUPFAM" id="SSF54593">
    <property type="entry name" value="Glyoxalase/Bleomycin resistance protein/Dihydroxybiphenyl dioxygenase"/>
    <property type="match status" value="1"/>
</dbReference>
<reference evidence="2 4" key="1">
    <citation type="journal article" date="2019" name="Emerg. Microbes Infect.">
        <title>Comprehensive subspecies identification of 175 nontuberculous mycobacteria species based on 7547 genomic profiles.</title>
        <authorList>
            <person name="Matsumoto Y."/>
            <person name="Kinjo T."/>
            <person name="Motooka D."/>
            <person name="Nabeya D."/>
            <person name="Jung N."/>
            <person name="Uechi K."/>
            <person name="Horii T."/>
            <person name="Iida T."/>
            <person name="Fujita J."/>
            <person name="Nakamura S."/>
        </authorList>
    </citation>
    <scope>NUCLEOTIDE SEQUENCE [LARGE SCALE GENOMIC DNA]</scope>
    <source>
        <strain evidence="2 4">JCM 12688</strain>
    </source>
</reference>
<dbReference type="InterPro" id="IPR037523">
    <property type="entry name" value="VOC_core"/>
</dbReference>
<evidence type="ECO:0000313" key="5">
    <source>
        <dbReference type="Proteomes" id="UP001154266"/>
    </source>
</evidence>
<evidence type="ECO:0000313" key="3">
    <source>
        <dbReference type="EMBL" id="MDG5484412.1"/>
    </source>
</evidence>
<keyword evidence="5" id="KW-1185">Reference proteome</keyword>
<dbReference type="InterPro" id="IPR058997">
    <property type="entry name" value="YycE-like_C"/>
</dbReference>
<organism evidence="2 4">
    <name type="scientific">Mycolicibacterium gadium</name>
    <name type="common">Mycobacterium gadium</name>
    <dbReference type="NCBI Taxonomy" id="1794"/>
    <lineage>
        <taxon>Bacteria</taxon>
        <taxon>Bacillati</taxon>
        <taxon>Actinomycetota</taxon>
        <taxon>Actinomycetes</taxon>
        <taxon>Mycobacteriales</taxon>
        <taxon>Mycobacteriaceae</taxon>
        <taxon>Mycolicibacterium</taxon>
    </lineage>
</organism>